<proteinExistence type="inferred from homology"/>
<reference evidence="4 5" key="1">
    <citation type="journal article" date="2019" name="Int. J. Syst. Evol. Microbiol.">
        <title>The Global Catalogue of Microorganisms (GCM) 10K type strain sequencing project: providing services to taxonomists for standard genome sequencing and annotation.</title>
        <authorList>
            <consortium name="The Broad Institute Genomics Platform"/>
            <consortium name="The Broad Institute Genome Sequencing Center for Infectious Disease"/>
            <person name="Wu L."/>
            <person name="Ma J."/>
        </authorList>
    </citation>
    <scope>NUCLEOTIDE SEQUENCE [LARGE SCALE GENOMIC DNA]</scope>
    <source>
        <strain evidence="4 5">JCM 10696</strain>
    </source>
</reference>
<feature type="transmembrane region" description="Helical" evidence="2">
    <location>
        <begin position="160"/>
        <end position="181"/>
    </location>
</feature>
<evidence type="ECO:0000256" key="2">
    <source>
        <dbReference type="SAM" id="Phobius"/>
    </source>
</evidence>
<feature type="transmembrane region" description="Helical" evidence="2">
    <location>
        <begin position="188"/>
        <end position="205"/>
    </location>
</feature>
<evidence type="ECO:0000259" key="3">
    <source>
        <dbReference type="Pfam" id="PF01478"/>
    </source>
</evidence>
<evidence type="ECO:0000313" key="5">
    <source>
        <dbReference type="Proteomes" id="UP001500665"/>
    </source>
</evidence>
<dbReference type="InterPro" id="IPR000045">
    <property type="entry name" value="Prepilin_IV_endopep_pep"/>
</dbReference>
<dbReference type="Proteomes" id="UP001500665">
    <property type="component" value="Unassembled WGS sequence"/>
</dbReference>
<feature type="domain" description="Prepilin type IV endopeptidase peptidase" evidence="3">
    <location>
        <begin position="65"/>
        <end position="172"/>
    </location>
</feature>
<gene>
    <name evidence="4" type="ORF">GCM10009550_61850</name>
</gene>
<dbReference type="InterPro" id="IPR050882">
    <property type="entry name" value="Prepilin_peptidase/N-MTase"/>
</dbReference>
<dbReference type="RefSeq" id="WP_344244749.1">
    <property type="nucleotide sequence ID" value="NZ_BAAAHH010000033.1"/>
</dbReference>
<evidence type="ECO:0000313" key="4">
    <source>
        <dbReference type="EMBL" id="GAA0964296.1"/>
    </source>
</evidence>
<sequence length="206" mass="21587">MLVVLCTGVGAAGLAAGWFLAPTAERYVGRLTARRRAAIAATAGGVSAALAARFGFAPVLVPYLYLGVVCALLTFIDLAVQRLPDPYTLPSYLVGPLLLAAAAPFTELGWPRLVFGLIGLAALWLVYGVQHFLLPDAIGRGDVKLAGVLGLYLGWLGLDAWIWGMTGGMLAGGLWGAALLLRGRRRTHFPYGPFMIAGALAAVLLV</sequence>
<keyword evidence="2" id="KW-1133">Transmembrane helix</keyword>
<comment type="similarity">
    <text evidence="1">Belongs to the peptidase A24 family.</text>
</comment>
<accession>A0ABN1RUN1</accession>
<evidence type="ECO:0000256" key="1">
    <source>
        <dbReference type="ARBA" id="ARBA00005801"/>
    </source>
</evidence>
<keyword evidence="5" id="KW-1185">Reference proteome</keyword>
<protein>
    <recommendedName>
        <fullName evidence="3">Prepilin type IV endopeptidase peptidase domain-containing protein</fullName>
    </recommendedName>
</protein>
<dbReference type="EMBL" id="BAAAHH010000033">
    <property type="protein sequence ID" value="GAA0964296.1"/>
    <property type="molecule type" value="Genomic_DNA"/>
</dbReference>
<dbReference type="PANTHER" id="PTHR30487:SF0">
    <property type="entry name" value="PREPILIN LEADER PEPTIDASE_N-METHYLTRANSFERASE-RELATED"/>
    <property type="match status" value="1"/>
</dbReference>
<name>A0ABN1RUN1_9ACTN</name>
<organism evidence="4 5">
    <name type="scientific">Actinocorallia libanotica</name>
    <dbReference type="NCBI Taxonomy" id="46162"/>
    <lineage>
        <taxon>Bacteria</taxon>
        <taxon>Bacillati</taxon>
        <taxon>Actinomycetota</taxon>
        <taxon>Actinomycetes</taxon>
        <taxon>Streptosporangiales</taxon>
        <taxon>Thermomonosporaceae</taxon>
        <taxon>Actinocorallia</taxon>
    </lineage>
</organism>
<dbReference type="Gene3D" id="1.20.120.1220">
    <property type="match status" value="1"/>
</dbReference>
<keyword evidence="2" id="KW-0812">Transmembrane</keyword>
<keyword evidence="2" id="KW-0472">Membrane</keyword>
<feature type="transmembrane region" description="Helical" evidence="2">
    <location>
        <begin position="113"/>
        <end position="133"/>
    </location>
</feature>
<dbReference type="Pfam" id="PF01478">
    <property type="entry name" value="Peptidase_A24"/>
    <property type="match status" value="1"/>
</dbReference>
<comment type="caution">
    <text evidence="4">The sequence shown here is derived from an EMBL/GenBank/DDBJ whole genome shotgun (WGS) entry which is preliminary data.</text>
</comment>
<dbReference type="PANTHER" id="PTHR30487">
    <property type="entry name" value="TYPE 4 PREPILIN-LIKE PROTEINS LEADER PEPTIDE-PROCESSING ENZYME"/>
    <property type="match status" value="1"/>
</dbReference>
<feature type="transmembrane region" description="Helical" evidence="2">
    <location>
        <begin position="63"/>
        <end position="83"/>
    </location>
</feature>